<proteinExistence type="predicted"/>
<reference evidence="3 4" key="1">
    <citation type="submission" date="2020-08" db="EMBL/GenBank/DDBJ databases">
        <title>Hymenobacter sp. S2-20-2 genome sequencing.</title>
        <authorList>
            <person name="Jin L."/>
        </authorList>
    </citation>
    <scope>NUCLEOTIDE SEQUENCE [LARGE SCALE GENOMIC DNA]</scope>
    <source>
        <strain evidence="3 4">S2-20-2</strain>
    </source>
</reference>
<evidence type="ECO:0000259" key="2">
    <source>
        <dbReference type="Pfam" id="PF10988"/>
    </source>
</evidence>
<keyword evidence="4" id="KW-1185">Reference proteome</keyword>
<dbReference type="PANTHER" id="PTHR39200">
    <property type="entry name" value="HYPOTHETICAL EXPORTED PROTEIN"/>
    <property type="match status" value="1"/>
</dbReference>
<accession>A0A7G7W8D6</accession>
<feature type="domain" description="Putative auto-transporter adhesin head GIN" evidence="2">
    <location>
        <begin position="34"/>
        <end position="218"/>
    </location>
</feature>
<dbReference type="KEGG" id="hsk:H4317_02040"/>
<dbReference type="InterPro" id="IPR021255">
    <property type="entry name" value="DUF2807"/>
</dbReference>
<evidence type="ECO:0000313" key="3">
    <source>
        <dbReference type="EMBL" id="QNH62629.1"/>
    </source>
</evidence>
<dbReference type="Gene3D" id="2.160.20.120">
    <property type="match status" value="1"/>
</dbReference>
<dbReference type="Pfam" id="PF10988">
    <property type="entry name" value="DUF2807"/>
    <property type="match status" value="1"/>
</dbReference>
<dbReference type="Proteomes" id="UP000515489">
    <property type="component" value="Chromosome"/>
</dbReference>
<dbReference type="PANTHER" id="PTHR39200:SF1">
    <property type="entry name" value="AUTO-TRANSPORTER ADHESIN HEAD GIN DOMAIN-CONTAINING PROTEIN-RELATED"/>
    <property type="match status" value="1"/>
</dbReference>
<feature type="chain" id="PRO_5028989505" evidence="1">
    <location>
        <begin position="24"/>
        <end position="222"/>
    </location>
</feature>
<protein>
    <submittedName>
        <fullName evidence="3">DUF2807 domain-containing protein</fullName>
    </submittedName>
</protein>
<evidence type="ECO:0000313" key="4">
    <source>
        <dbReference type="Proteomes" id="UP000515489"/>
    </source>
</evidence>
<organism evidence="3 4">
    <name type="scientific">Hymenobacter sediminicola</name>
    <dbReference type="NCBI Taxonomy" id="2761579"/>
    <lineage>
        <taxon>Bacteria</taxon>
        <taxon>Pseudomonadati</taxon>
        <taxon>Bacteroidota</taxon>
        <taxon>Cytophagia</taxon>
        <taxon>Cytophagales</taxon>
        <taxon>Hymenobacteraceae</taxon>
        <taxon>Hymenobacter</taxon>
    </lineage>
</organism>
<dbReference type="EMBL" id="CP060202">
    <property type="protein sequence ID" value="QNH62629.1"/>
    <property type="molecule type" value="Genomic_DNA"/>
</dbReference>
<feature type="signal peptide" evidence="1">
    <location>
        <begin position="1"/>
        <end position="23"/>
    </location>
</feature>
<keyword evidence="1" id="KW-0732">Signal</keyword>
<dbReference type="RefSeq" id="WP_185888535.1">
    <property type="nucleotide sequence ID" value="NZ_CP060202.1"/>
</dbReference>
<evidence type="ECO:0000256" key="1">
    <source>
        <dbReference type="SAM" id="SignalP"/>
    </source>
</evidence>
<gene>
    <name evidence="3" type="ORF">H4317_02040</name>
</gene>
<dbReference type="AlphaFoldDB" id="A0A7G7W8D6"/>
<name>A0A7G7W8D6_9BACT</name>
<sequence>MRTSPLFKSLAVAAVLSTVSVIAGQAQQLRQVAAFQKLRTSGACNVVLTKGTTTQVKVEADSDVEKYIRTEVQNGTLMIYRDKDAPMQLFSNKKVTVYVTCPRLTGVETSGASDIKSESTFKADDFSIKASGASDVTLRLDAQRLTVQASGASDVRLSGHVERQQVQISGSSDYQASNLQSRKADVQASGASDAYVFVEEELSARSSGASDVRNKGKARVTR</sequence>